<dbReference type="PANTHER" id="PTHR33442">
    <property type="entry name" value="TRANS-3-HYDROXY-L-PROLINE DEHYDRATASE"/>
    <property type="match status" value="1"/>
</dbReference>
<dbReference type="FunFam" id="3.10.310.10:FF:000005">
    <property type="entry name" value="Proline racemase"/>
    <property type="match status" value="1"/>
</dbReference>
<dbReference type="SFLD" id="SFLDS00028">
    <property type="entry name" value="Proline_Racemase"/>
    <property type="match status" value="1"/>
</dbReference>
<evidence type="ECO:0000313" key="3">
    <source>
        <dbReference type="Proteomes" id="UP000318590"/>
    </source>
</evidence>
<comment type="caution">
    <text evidence="2">The sequence shown here is derived from an EMBL/GenBank/DDBJ whole genome shotgun (WGS) entry which is preliminary data.</text>
</comment>
<dbReference type="Pfam" id="PF05544">
    <property type="entry name" value="Pro_racemase"/>
    <property type="match status" value="1"/>
</dbReference>
<dbReference type="AlphaFoldDB" id="A0A547PN53"/>
<evidence type="ECO:0000256" key="1">
    <source>
        <dbReference type="ARBA" id="ARBA00007529"/>
    </source>
</evidence>
<proteinExistence type="inferred from homology"/>
<dbReference type="OrthoDB" id="181267at2"/>
<dbReference type="RefSeq" id="WP_142835768.1">
    <property type="nucleotide sequence ID" value="NZ_VFSV01000039.1"/>
</dbReference>
<dbReference type="PANTHER" id="PTHR33442:SF5">
    <property type="entry name" value="BIFUNCTIONAL TRANS-3-HYDROXY-L-PROLINE DEHYDRATASE_2-EPIMERASE"/>
    <property type="match status" value="1"/>
</dbReference>
<organism evidence="2 3">
    <name type="scientific">Palleronia caenipelagi</name>
    <dbReference type="NCBI Taxonomy" id="2489174"/>
    <lineage>
        <taxon>Bacteria</taxon>
        <taxon>Pseudomonadati</taxon>
        <taxon>Pseudomonadota</taxon>
        <taxon>Alphaproteobacteria</taxon>
        <taxon>Rhodobacterales</taxon>
        <taxon>Roseobacteraceae</taxon>
        <taxon>Palleronia</taxon>
    </lineage>
</organism>
<name>A0A547PN53_9RHOB</name>
<gene>
    <name evidence="2" type="ORF">FEV53_15855</name>
</gene>
<accession>A0A547PN53</accession>
<keyword evidence="3" id="KW-1185">Reference proteome</keyword>
<dbReference type="InterPro" id="IPR008794">
    <property type="entry name" value="Pro_racemase_fam"/>
</dbReference>
<dbReference type="Gene3D" id="3.10.310.10">
    <property type="entry name" value="Diaminopimelate Epimerase, Chain A, domain 1"/>
    <property type="match status" value="2"/>
</dbReference>
<dbReference type="PIRSF" id="PIRSF029792">
    <property type="entry name" value="Pro_racemase"/>
    <property type="match status" value="1"/>
</dbReference>
<sequence length="348" mass="37397">MRSRINISVVGCHAEGEIGDVIIGGVLPPAGETMMERMIAMERDHDHIRQLLICEPRGSVARHVNLIVPPISPGCVAGAIIMEPTEYPPMSGSNTICISTVLLETGMVPMQEPVTRFNLDMPGGVIEVTARCEDGKCESITFRNAPAFAAVLDGALEVEGHGTIPLDIAYGGMFFGIVDATALGFEVKPDEARDLAILGEKIRKAARDQFEVSHPDFPNVRGVSIVQFAMPFEGSGKVTRNSCIVAPGRSDRSPTGTGTSARMAVLEARGQMKAGDELIHASIIGSRFVGKILSVEQLGKRRVIIPQITGRAWISGQHSYLLDPDDPWPTGYMLADTWGVTPALKQNS</sequence>
<dbReference type="GO" id="GO:0047580">
    <property type="term" value="F:4-hydroxyproline epimerase activity"/>
    <property type="evidence" value="ECO:0007669"/>
    <property type="project" value="TreeGrafter"/>
</dbReference>
<reference evidence="2 3" key="1">
    <citation type="submission" date="2019-06" db="EMBL/GenBank/DDBJ databases">
        <title>Paenimaribius caenipelagi gen. nov., sp. nov., isolated from a tidal flat.</title>
        <authorList>
            <person name="Yoon J.-H."/>
        </authorList>
    </citation>
    <scope>NUCLEOTIDE SEQUENCE [LARGE SCALE GENOMIC DNA]</scope>
    <source>
        <strain evidence="2 3">JBTF-M29</strain>
    </source>
</reference>
<protein>
    <recommendedName>
        <fullName evidence="4">Proline racemase</fullName>
    </recommendedName>
</protein>
<evidence type="ECO:0008006" key="4">
    <source>
        <dbReference type="Google" id="ProtNLM"/>
    </source>
</evidence>
<comment type="similarity">
    <text evidence="1">Belongs to the proline racemase family.</text>
</comment>
<dbReference type="SUPFAM" id="SSF54506">
    <property type="entry name" value="Diaminopimelate epimerase-like"/>
    <property type="match status" value="1"/>
</dbReference>
<dbReference type="EMBL" id="VFSV01000039">
    <property type="protein sequence ID" value="TRD15559.1"/>
    <property type="molecule type" value="Genomic_DNA"/>
</dbReference>
<evidence type="ECO:0000313" key="2">
    <source>
        <dbReference type="EMBL" id="TRD15559.1"/>
    </source>
</evidence>
<dbReference type="Proteomes" id="UP000318590">
    <property type="component" value="Unassembled WGS sequence"/>
</dbReference>